<protein>
    <submittedName>
        <fullName evidence="1">Uncharacterized protein</fullName>
    </submittedName>
</protein>
<dbReference type="Proteomes" id="UP000503318">
    <property type="component" value="Segment"/>
</dbReference>
<organismHost>
    <name type="scientific">Twortvirus twort</name>
    <dbReference type="NCBI Taxonomy" id="55510"/>
</organismHost>
<dbReference type="RefSeq" id="YP_238694.1">
    <property type="nucleotide sequence ID" value="NC_007021.1"/>
</dbReference>
<reference evidence="1 2" key="1">
    <citation type="submission" date="2020-03" db="EMBL/GenBank/DDBJ databases">
        <title>Variable regions in the genome of staphylococcal bacteriophage Twort.</title>
        <authorList>
            <person name="Glowacka-Rutkowska A."/>
            <person name="Gawor J."/>
            <person name="Lobocka M."/>
        </authorList>
    </citation>
    <scope>NUCLEOTIDE SEQUENCE [LARGE SCALE GENOMIC DNA]</scope>
</reference>
<organism evidence="1 2">
    <name type="scientific">Staphylococcus phage Twort (strain DSM 17442 / HER 48)</name>
    <name type="common">Bacteriophage Twort</name>
    <dbReference type="NCBI Taxonomy" id="2908167"/>
    <lineage>
        <taxon>Viruses</taxon>
        <taxon>Duplodnaviria</taxon>
        <taxon>Heunggongvirae</taxon>
        <taxon>Uroviricota</taxon>
        <taxon>Caudoviricetes</taxon>
        <taxon>Herelleviridae</taxon>
        <taxon>Twortvirinae</taxon>
        <taxon>Twortvirus</taxon>
        <taxon>Twortvirus twort</taxon>
    </lineage>
</organism>
<name>A0A6H0X547_BPTWO</name>
<gene>
    <name evidence="1" type="ORF">TwortDSMZ_048</name>
</gene>
<dbReference type="EMBL" id="MT151386">
    <property type="protein sequence ID" value="QIW89054.1"/>
    <property type="molecule type" value="Genomic_DNA"/>
</dbReference>
<accession>A0A6H0X547</accession>
<dbReference type="KEGG" id="vg:5130294"/>
<proteinExistence type="predicted"/>
<dbReference type="OrthoDB" id="25945at10239"/>
<sequence length="104" mass="12239">MNKGLIEYFCEQYYEHVSNAEVLDHNKTAHLGLDELEHYYVARVKVDGEIILVSTNFKEFSSCNSLYDMYDLLNHKLDKSIFDNKEYTKKDIDDFFELIGELNG</sequence>
<evidence type="ECO:0000313" key="1">
    <source>
        <dbReference type="EMBL" id="QIW89054.1"/>
    </source>
</evidence>
<evidence type="ECO:0000313" key="2">
    <source>
        <dbReference type="Proteomes" id="UP000503318"/>
    </source>
</evidence>